<keyword evidence="3" id="KW-1185">Reference proteome</keyword>
<protein>
    <recommendedName>
        <fullName evidence="4">Lipoprotein</fullName>
    </recommendedName>
</protein>
<dbReference type="PROSITE" id="PS51257">
    <property type="entry name" value="PROKAR_LIPOPROTEIN"/>
    <property type="match status" value="1"/>
</dbReference>
<dbReference type="RefSeq" id="WP_079643189.1">
    <property type="nucleotide sequence ID" value="NZ_FUZF01000009.1"/>
</dbReference>
<sequence length="214" mass="22807">MRSINSFLGLGTAFVLALSACNNAPKDGNSSSGNATKGNPTIEQLSNQVDAAKQHLFLRFTDEVSTDSSMVYTTKSLFDKDTVGLKIEVLKNIKPGLKSDGTVDEKAGFARGSIKISSVGAQSDAFVKALGTMFKLPTSGKMTSQVILPTVFSSNKGAVDLSESATYSFKLFLDNGSGQPAEVFAVVDTYRKSFELSEKDATFRSQIIAAFEGK</sequence>
<name>A0A1T5DZA1_9SPHI</name>
<evidence type="ECO:0000313" key="2">
    <source>
        <dbReference type="EMBL" id="SKB76964.1"/>
    </source>
</evidence>
<dbReference type="Proteomes" id="UP000190150">
    <property type="component" value="Unassembled WGS sequence"/>
</dbReference>
<proteinExistence type="predicted"/>
<evidence type="ECO:0000256" key="1">
    <source>
        <dbReference type="SAM" id="SignalP"/>
    </source>
</evidence>
<organism evidence="2 3">
    <name type="scientific">Sphingobacterium nematocida</name>
    <dbReference type="NCBI Taxonomy" id="1513896"/>
    <lineage>
        <taxon>Bacteria</taxon>
        <taxon>Pseudomonadati</taxon>
        <taxon>Bacteroidota</taxon>
        <taxon>Sphingobacteriia</taxon>
        <taxon>Sphingobacteriales</taxon>
        <taxon>Sphingobacteriaceae</taxon>
        <taxon>Sphingobacterium</taxon>
    </lineage>
</organism>
<dbReference type="EMBL" id="FUZF01000009">
    <property type="protein sequence ID" value="SKB76964.1"/>
    <property type="molecule type" value="Genomic_DNA"/>
</dbReference>
<feature type="chain" id="PRO_5012956339" description="Lipoprotein" evidence="1">
    <location>
        <begin position="18"/>
        <end position="214"/>
    </location>
</feature>
<evidence type="ECO:0000313" key="3">
    <source>
        <dbReference type="Proteomes" id="UP000190150"/>
    </source>
</evidence>
<dbReference type="OrthoDB" id="2989979at2"/>
<feature type="signal peptide" evidence="1">
    <location>
        <begin position="1"/>
        <end position="17"/>
    </location>
</feature>
<gene>
    <name evidence="2" type="ORF">SAMN05660841_02258</name>
</gene>
<keyword evidence="1" id="KW-0732">Signal</keyword>
<reference evidence="3" key="1">
    <citation type="submission" date="2017-02" db="EMBL/GenBank/DDBJ databases">
        <authorList>
            <person name="Varghese N."/>
            <person name="Submissions S."/>
        </authorList>
    </citation>
    <scope>NUCLEOTIDE SEQUENCE [LARGE SCALE GENOMIC DNA]</scope>
    <source>
        <strain evidence="3">DSM 24091</strain>
    </source>
</reference>
<dbReference type="AlphaFoldDB" id="A0A1T5DZA1"/>
<evidence type="ECO:0008006" key="4">
    <source>
        <dbReference type="Google" id="ProtNLM"/>
    </source>
</evidence>
<accession>A0A1T5DZA1</accession>